<accession>A0A6A4CDJ6</accession>
<dbReference type="EMBL" id="QXFT01003282">
    <property type="protein sequence ID" value="KAE9287376.1"/>
    <property type="molecule type" value="Genomic_DNA"/>
</dbReference>
<reference evidence="1 2" key="1">
    <citation type="submission" date="2018-08" db="EMBL/GenBank/DDBJ databases">
        <title>Genomic investigation of the strawberry pathogen Phytophthora fragariae indicates pathogenicity is determined by transcriptional variation in three key races.</title>
        <authorList>
            <person name="Adams T.M."/>
            <person name="Armitage A.D."/>
            <person name="Sobczyk M.K."/>
            <person name="Bates H.J."/>
            <person name="Dunwell J.M."/>
            <person name="Nellist C.F."/>
            <person name="Harrison R.J."/>
        </authorList>
    </citation>
    <scope>NUCLEOTIDE SEQUENCE [LARGE SCALE GENOMIC DNA]</scope>
    <source>
        <strain evidence="1 2">SCRP333</strain>
    </source>
</reference>
<dbReference type="AlphaFoldDB" id="A0A6A4CDJ6"/>
<organism evidence="1 2">
    <name type="scientific">Phytophthora rubi</name>
    <dbReference type="NCBI Taxonomy" id="129364"/>
    <lineage>
        <taxon>Eukaryota</taxon>
        <taxon>Sar</taxon>
        <taxon>Stramenopiles</taxon>
        <taxon>Oomycota</taxon>
        <taxon>Peronosporomycetes</taxon>
        <taxon>Peronosporales</taxon>
        <taxon>Peronosporaceae</taxon>
        <taxon>Phytophthora</taxon>
    </lineage>
</organism>
<dbReference type="Proteomes" id="UP000434957">
    <property type="component" value="Unassembled WGS sequence"/>
</dbReference>
<evidence type="ECO:0000313" key="2">
    <source>
        <dbReference type="Proteomes" id="UP000434957"/>
    </source>
</evidence>
<protein>
    <submittedName>
        <fullName evidence="1">Uncharacterized protein</fullName>
    </submittedName>
</protein>
<gene>
    <name evidence="1" type="ORF">PR003_g26068</name>
</gene>
<keyword evidence="2" id="KW-1185">Reference proteome</keyword>
<comment type="caution">
    <text evidence="1">The sequence shown here is derived from an EMBL/GenBank/DDBJ whole genome shotgun (WGS) entry which is preliminary data.</text>
</comment>
<name>A0A6A4CDJ6_9STRA</name>
<sequence length="105" mass="11873">MQPRHVVRDQLHAIVGYSKYHNVRIDNQVEANTLVPTLSRRKLLDLLYHNTTLDGLAAPRHQPDRVGLQWTGNIVSTYPNDDDAFPVNAVKHVPPRLNGPSDFVT</sequence>
<proteinExistence type="predicted"/>
<evidence type="ECO:0000313" key="1">
    <source>
        <dbReference type="EMBL" id="KAE9287376.1"/>
    </source>
</evidence>